<feature type="compositionally biased region" description="Low complexity" evidence="1">
    <location>
        <begin position="100"/>
        <end position="122"/>
    </location>
</feature>
<name>A0A6F8VAQ7_9PROT</name>
<dbReference type="RefSeq" id="WP_173061575.1">
    <property type="nucleotide sequence ID" value="NZ_AP022853.1"/>
</dbReference>
<protein>
    <recommendedName>
        <fullName evidence="4">DUF3108 domain-containing protein</fullName>
    </recommendedName>
</protein>
<dbReference type="KEGG" id="slac:SKTS_11170"/>
<gene>
    <name evidence="2" type="ORF">SKTS_11170</name>
</gene>
<evidence type="ECO:0000256" key="1">
    <source>
        <dbReference type="SAM" id="MobiDB-lite"/>
    </source>
</evidence>
<feature type="compositionally biased region" description="Pro residues" evidence="1">
    <location>
        <begin position="73"/>
        <end position="99"/>
    </location>
</feature>
<dbReference type="InterPro" id="IPR021457">
    <property type="entry name" value="DUF3108"/>
</dbReference>
<organism evidence="2 3">
    <name type="scientific">Sulfurimicrobium lacus</name>
    <dbReference type="NCBI Taxonomy" id="2715678"/>
    <lineage>
        <taxon>Bacteria</taxon>
        <taxon>Pseudomonadati</taxon>
        <taxon>Pseudomonadota</taxon>
        <taxon>Betaproteobacteria</taxon>
        <taxon>Nitrosomonadales</taxon>
        <taxon>Sulfuricellaceae</taxon>
        <taxon>Sulfurimicrobium</taxon>
    </lineage>
</organism>
<accession>A0A6F8VAQ7</accession>
<keyword evidence="3" id="KW-1185">Reference proteome</keyword>
<evidence type="ECO:0008006" key="4">
    <source>
        <dbReference type="Google" id="ProtNLM"/>
    </source>
</evidence>
<feature type="compositionally biased region" description="Basic residues" evidence="1">
    <location>
        <begin position="62"/>
        <end position="72"/>
    </location>
</feature>
<sequence length="341" mass="36678">MAIPRITVKRFSWALGLSLLAHLIVTFGPAVHVPDYRPDSVVLEASITSGPPAPLPVPSHASKAHKPSRKHTSPPPSVPPPPAAPPAPAPAPAPEPAPVTAPAKAENTAPPAAEPAATETPADNAIPLPVQATIRYALIKGREGFVVGKVQQTWKRDGTHYAIDQVAEASGIVSIFVSGRHVQISQGEITPQGLKPTSYWVQRGQAADKTDSARFDWESSQLSFGTGDDTRTVKLPDGTQDLLSFLYQLAYNPPQQGVSTRLHITTGRKLDNYGYQSLGEETLDTGLGPIKTLHIGQARQQGKENTEIWLATEYHYLPVKIRYTDKQGGVMEQTVTAIKVQ</sequence>
<dbReference type="Proteomes" id="UP000502260">
    <property type="component" value="Chromosome"/>
</dbReference>
<evidence type="ECO:0000313" key="3">
    <source>
        <dbReference type="Proteomes" id="UP000502260"/>
    </source>
</evidence>
<proteinExistence type="predicted"/>
<evidence type="ECO:0000313" key="2">
    <source>
        <dbReference type="EMBL" id="BCB26231.1"/>
    </source>
</evidence>
<reference evidence="3" key="1">
    <citation type="submission" date="2020-03" db="EMBL/GenBank/DDBJ databases">
        <title>Complete genome sequence of sulfur-oxidizing bacterium skT11.</title>
        <authorList>
            <person name="Kanda M."/>
            <person name="Kojima H."/>
            <person name="Fukui M."/>
        </authorList>
    </citation>
    <scope>NUCLEOTIDE SEQUENCE [LARGE SCALE GENOMIC DNA]</scope>
    <source>
        <strain evidence="3">skT11</strain>
    </source>
</reference>
<feature type="region of interest" description="Disordered" evidence="1">
    <location>
        <begin position="50"/>
        <end position="124"/>
    </location>
</feature>
<dbReference type="EMBL" id="AP022853">
    <property type="protein sequence ID" value="BCB26231.1"/>
    <property type="molecule type" value="Genomic_DNA"/>
</dbReference>
<dbReference type="Pfam" id="PF11306">
    <property type="entry name" value="DUF3108"/>
    <property type="match status" value="1"/>
</dbReference>
<dbReference type="AlphaFoldDB" id="A0A6F8VAQ7"/>